<comment type="caution">
    <text evidence="1">The sequence shown here is derived from an EMBL/GenBank/DDBJ whole genome shotgun (WGS) entry which is preliminary data.</text>
</comment>
<evidence type="ECO:0000313" key="1">
    <source>
        <dbReference type="EMBL" id="MPL80476.1"/>
    </source>
</evidence>
<organism evidence="1">
    <name type="scientific">bioreactor metagenome</name>
    <dbReference type="NCBI Taxonomy" id="1076179"/>
    <lineage>
        <taxon>unclassified sequences</taxon>
        <taxon>metagenomes</taxon>
        <taxon>ecological metagenomes</taxon>
    </lineage>
</organism>
<proteinExistence type="predicted"/>
<protein>
    <submittedName>
        <fullName evidence="1">Uncharacterized protein</fullName>
    </submittedName>
</protein>
<name>A0A644UN30_9ZZZZ</name>
<dbReference type="EMBL" id="VSSQ01000138">
    <property type="protein sequence ID" value="MPL80476.1"/>
    <property type="molecule type" value="Genomic_DNA"/>
</dbReference>
<accession>A0A644UN30</accession>
<dbReference type="AlphaFoldDB" id="A0A644UN30"/>
<reference evidence="1" key="1">
    <citation type="submission" date="2019-08" db="EMBL/GenBank/DDBJ databases">
        <authorList>
            <person name="Kucharzyk K."/>
            <person name="Murdoch R.W."/>
            <person name="Higgins S."/>
            <person name="Loffler F."/>
        </authorList>
    </citation>
    <scope>NUCLEOTIDE SEQUENCE</scope>
</reference>
<sequence length="46" mass="4605">MSDARGAIGPSVALQPTASVAVKPVPAQASAKACEAQANLIACQRR</sequence>
<gene>
    <name evidence="1" type="ORF">SDC9_26376</name>
</gene>